<dbReference type="KEGG" id="lak:106176311"/>
<evidence type="ECO:0000259" key="8">
    <source>
        <dbReference type="PROSITE" id="PS50850"/>
    </source>
</evidence>
<feature type="transmembrane region" description="Helical" evidence="7">
    <location>
        <begin position="12"/>
        <end position="32"/>
    </location>
</feature>
<dbReference type="RefSeq" id="XP_013414101.1">
    <property type="nucleotide sequence ID" value="XM_013558647.1"/>
</dbReference>
<keyword evidence="4 7" id="KW-1133">Transmembrane helix</keyword>
<evidence type="ECO:0000256" key="7">
    <source>
        <dbReference type="SAM" id="Phobius"/>
    </source>
</evidence>
<evidence type="ECO:0000313" key="10">
    <source>
        <dbReference type="RefSeq" id="XP_013414101.1"/>
    </source>
</evidence>
<dbReference type="InParanoid" id="A0A1S3JVM2"/>
<keyword evidence="3 7" id="KW-0812">Transmembrane</keyword>
<dbReference type="GeneID" id="106176311"/>
<feature type="transmembrane region" description="Helical" evidence="7">
    <location>
        <begin position="103"/>
        <end position="124"/>
    </location>
</feature>
<protein>
    <submittedName>
        <fullName evidence="10">Probable sphingolipid transporter spinster homolog 2 isoform X1</fullName>
    </submittedName>
</protein>
<keyword evidence="9" id="KW-1185">Reference proteome</keyword>
<comment type="subcellular location">
    <subcellularLocation>
        <location evidence="1">Membrane</location>
        <topology evidence="1">Multi-pass membrane protein</topology>
    </subcellularLocation>
</comment>
<evidence type="ECO:0000256" key="3">
    <source>
        <dbReference type="ARBA" id="ARBA00022692"/>
    </source>
</evidence>
<name>A0A1S3JVM2_LINAN</name>
<dbReference type="InterPro" id="IPR036259">
    <property type="entry name" value="MFS_trans_sf"/>
</dbReference>
<evidence type="ECO:0000256" key="1">
    <source>
        <dbReference type="ARBA" id="ARBA00004141"/>
    </source>
</evidence>
<dbReference type="InterPro" id="IPR011701">
    <property type="entry name" value="MFS"/>
</dbReference>
<dbReference type="GO" id="GO:0016020">
    <property type="term" value="C:membrane"/>
    <property type="evidence" value="ECO:0007669"/>
    <property type="project" value="UniProtKB-SubCell"/>
</dbReference>
<feature type="transmembrane region" description="Helical" evidence="7">
    <location>
        <begin position="289"/>
        <end position="312"/>
    </location>
</feature>
<evidence type="ECO:0000256" key="4">
    <source>
        <dbReference type="ARBA" id="ARBA00022989"/>
    </source>
</evidence>
<keyword evidence="2" id="KW-0813">Transport</keyword>
<dbReference type="Proteomes" id="UP000085678">
    <property type="component" value="Unplaced"/>
</dbReference>
<feature type="transmembrane region" description="Helical" evidence="7">
    <location>
        <begin position="365"/>
        <end position="385"/>
    </location>
</feature>
<comment type="similarity">
    <text evidence="6">Belongs to the major facilitator superfamily. Spinster (TC 2.A.1.49) family.</text>
</comment>
<dbReference type="Gene3D" id="1.20.1250.20">
    <property type="entry name" value="MFS general substrate transporter like domains"/>
    <property type="match status" value="2"/>
</dbReference>
<feature type="domain" description="Major facilitator superfamily (MFS) profile" evidence="8">
    <location>
        <begin position="14"/>
        <end position="486"/>
    </location>
</feature>
<evidence type="ECO:0000256" key="5">
    <source>
        <dbReference type="ARBA" id="ARBA00023136"/>
    </source>
</evidence>
<evidence type="ECO:0000256" key="2">
    <source>
        <dbReference type="ARBA" id="ARBA00022448"/>
    </source>
</evidence>
<dbReference type="PANTHER" id="PTHR23505:SF79">
    <property type="entry name" value="PROTEIN SPINSTER"/>
    <property type="match status" value="1"/>
</dbReference>
<evidence type="ECO:0000256" key="6">
    <source>
        <dbReference type="ARBA" id="ARBA00024338"/>
    </source>
</evidence>
<sequence>MELNERPSCYSVYVLVVLVLVFLFNQLDRYILVTTNASMAQELKYGDRVCIPSNATAIQAILDTQGENITPDAYCANTPALCDPQEGHAILCGWKYLGTGIEYQMLAGPVFILFFTFAGVPLGITAEITRMNRTLFLSVILMLWSLMTVLTGLAQAYWHIAICRILLGLFEAGCTPFAVSILSEYFTKDYRGVALGIYNLGIYAGYGFSFLANIIDRTSGWRTVYYIAGSPGIAIALLLYLTVKEPQRNKLFDYVDVDKTGLEKNSIDNHEGTGERKTATWKFLTAMKFFVNPVLMCLCIGGAIRQGGGYTWAYNIKNYFDHYFPSVKTEDFMTWIPTVFGAGGAVVGGMISDRLASKSGITSRLKVLVLSQVVAAPFAVLTLYVDPPFAFIMQIPAFFIGDMWIGVCLAVVIDLTPPQLRTSAVAIYMFIITAIGGNLLLLLPSLSTAMNDMRGALVVLYPTLFGASAVAFLVTIFVFWNIQRKKMKVVQERTPLILNIEEDTTVSNESLHNLVDTSEEKYLSLEAYGY</sequence>
<feature type="transmembrane region" description="Helical" evidence="7">
    <location>
        <begin position="391"/>
        <end position="413"/>
    </location>
</feature>
<feature type="transmembrane region" description="Helical" evidence="7">
    <location>
        <begin position="425"/>
        <end position="446"/>
    </location>
</feature>
<reference evidence="10" key="1">
    <citation type="submission" date="2025-08" db="UniProtKB">
        <authorList>
            <consortium name="RefSeq"/>
        </authorList>
    </citation>
    <scope>IDENTIFICATION</scope>
    <source>
        <tissue evidence="10">Gonads</tissue>
    </source>
</reference>
<feature type="transmembrane region" description="Helical" evidence="7">
    <location>
        <begin position="458"/>
        <end position="480"/>
    </location>
</feature>
<dbReference type="PANTHER" id="PTHR23505">
    <property type="entry name" value="SPINSTER"/>
    <property type="match status" value="1"/>
</dbReference>
<evidence type="ECO:0000313" key="9">
    <source>
        <dbReference type="Proteomes" id="UP000085678"/>
    </source>
</evidence>
<dbReference type="Pfam" id="PF07690">
    <property type="entry name" value="MFS_1"/>
    <property type="match status" value="1"/>
</dbReference>
<feature type="transmembrane region" description="Helical" evidence="7">
    <location>
        <begin position="332"/>
        <end position="353"/>
    </location>
</feature>
<accession>A0A1S3JVM2</accession>
<proteinExistence type="inferred from homology"/>
<feature type="transmembrane region" description="Helical" evidence="7">
    <location>
        <begin position="164"/>
        <end position="186"/>
    </location>
</feature>
<dbReference type="AlphaFoldDB" id="A0A1S3JVM2"/>
<keyword evidence="5 7" id="KW-0472">Membrane</keyword>
<dbReference type="SUPFAM" id="SSF103473">
    <property type="entry name" value="MFS general substrate transporter"/>
    <property type="match status" value="1"/>
</dbReference>
<gene>
    <name evidence="10" type="primary">LOC106176311</name>
</gene>
<dbReference type="GO" id="GO:0022857">
    <property type="term" value="F:transmembrane transporter activity"/>
    <property type="evidence" value="ECO:0007669"/>
    <property type="project" value="InterPro"/>
</dbReference>
<dbReference type="PROSITE" id="PS50850">
    <property type="entry name" value="MFS"/>
    <property type="match status" value="1"/>
</dbReference>
<feature type="transmembrane region" description="Helical" evidence="7">
    <location>
        <begin position="224"/>
        <end position="243"/>
    </location>
</feature>
<dbReference type="OrthoDB" id="3639251at2759"/>
<organism evidence="9 10">
    <name type="scientific">Lingula anatina</name>
    <name type="common">Brachiopod</name>
    <name type="synonym">Lingula unguis</name>
    <dbReference type="NCBI Taxonomy" id="7574"/>
    <lineage>
        <taxon>Eukaryota</taxon>
        <taxon>Metazoa</taxon>
        <taxon>Spiralia</taxon>
        <taxon>Lophotrochozoa</taxon>
        <taxon>Brachiopoda</taxon>
        <taxon>Linguliformea</taxon>
        <taxon>Lingulata</taxon>
        <taxon>Lingulida</taxon>
        <taxon>Linguloidea</taxon>
        <taxon>Lingulidae</taxon>
        <taxon>Lingula</taxon>
    </lineage>
</organism>
<feature type="transmembrane region" description="Helical" evidence="7">
    <location>
        <begin position="136"/>
        <end position="158"/>
    </location>
</feature>
<dbReference type="InterPro" id="IPR044770">
    <property type="entry name" value="MFS_spinster-like"/>
</dbReference>
<dbReference type="InterPro" id="IPR020846">
    <property type="entry name" value="MFS_dom"/>
</dbReference>
<feature type="transmembrane region" description="Helical" evidence="7">
    <location>
        <begin position="193"/>
        <end position="212"/>
    </location>
</feature>